<dbReference type="NCBIfam" id="TIGR04407">
    <property type="entry name" value="LptF_YjgP"/>
    <property type="match status" value="1"/>
</dbReference>
<dbReference type="Proteomes" id="UP000603434">
    <property type="component" value="Unassembled WGS sequence"/>
</dbReference>
<evidence type="ECO:0000256" key="5">
    <source>
        <dbReference type="ARBA" id="ARBA00023136"/>
    </source>
</evidence>
<dbReference type="InterPro" id="IPR005495">
    <property type="entry name" value="LptG/LptF_permease"/>
</dbReference>
<feature type="transmembrane region" description="Helical" evidence="6">
    <location>
        <begin position="342"/>
        <end position="364"/>
    </location>
</feature>
<dbReference type="AlphaFoldDB" id="A0A8J6NV23"/>
<accession>A0A8J6NV23</accession>
<proteinExistence type="predicted"/>
<keyword evidence="4 6" id="KW-1133">Transmembrane helix</keyword>
<keyword evidence="3 6" id="KW-0812">Transmembrane</keyword>
<evidence type="ECO:0000313" key="7">
    <source>
        <dbReference type="EMBL" id="MBC8361954.1"/>
    </source>
</evidence>
<evidence type="ECO:0000256" key="1">
    <source>
        <dbReference type="ARBA" id="ARBA00004651"/>
    </source>
</evidence>
<feature type="transmembrane region" description="Helical" evidence="6">
    <location>
        <begin position="19"/>
        <end position="36"/>
    </location>
</feature>
<dbReference type="EMBL" id="JACNJH010000161">
    <property type="protein sequence ID" value="MBC8361954.1"/>
    <property type="molecule type" value="Genomic_DNA"/>
</dbReference>
<dbReference type="Pfam" id="PF03739">
    <property type="entry name" value="LptF_LptG"/>
    <property type="match status" value="1"/>
</dbReference>
<evidence type="ECO:0000313" key="8">
    <source>
        <dbReference type="Proteomes" id="UP000603434"/>
    </source>
</evidence>
<protein>
    <submittedName>
        <fullName evidence="7">LPS export ABC transporter permease LptF</fullName>
    </submittedName>
</protein>
<dbReference type="GO" id="GO:0015920">
    <property type="term" value="P:lipopolysaccharide transport"/>
    <property type="evidence" value="ECO:0007669"/>
    <property type="project" value="TreeGrafter"/>
</dbReference>
<evidence type="ECO:0000256" key="3">
    <source>
        <dbReference type="ARBA" id="ARBA00022692"/>
    </source>
</evidence>
<gene>
    <name evidence="7" type="primary">lptF</name>
    <name evidence="7" type="ORF">H8E23_11200</name>
</gene>
<dbReference type="GO" id="GO:0055085">
    <property type="term" value="P:transmembrane transport"/>
    <property type="evidence" value="ECO:0007669"/>
    <property type="project" value="InterPro"/>
</dbReference>
<dbReference type="PANTHER" id="PTHR33529:SF6">
    <property type="entry name" value="YJGP_YJGQ FAMILY PERMEASE"/>
    <property type="match status" value="1"/>
</dbReference>
<feature type="transmembrane region" description="Helical" evidence="6">
    <location>
        <begin position="106"/>
        <end position="125"/>
    </location>
</feature>
<feature type="transmembrane region" description="Helical" evidence="6">
    <location>
        <begin position="317"/>
        <end position="336"/>
    </location>
</feature>
<keyword evidence="5 6" id="KW-0472">Membrane</keyword>
<organism evidence="7 8">
    <name type="scientific">Candidatus Desulfatibia profunda</name>
    <dbReference type="NCBI Taxonomy" id="2841695"/>
    <lineage>
        <taxon>Bacteria</taxon>
        <taxon>Pseudomonadati</taxon>
        <taxon>Thermodesulfobacteriota</taxon>
        <taxon>Desulfobacteria</taxon>
        <taxon>Desulfobacterales</taxon>
        <taxon>Desulfobacterales incertae sedis</taxon>
        <taxon>Candidatus Desulfatibia</taxon>
    </lineage>
</organism>
<dbReference type="PANTHER" id="PTHR33529">
    <property type="entry name" value="SLR0882 PROTEIN-RELATED"/>
    <property type="match status" value="1"/>
</dbReference>
<name>A0A8J6NV23_9BACT</name>
<evidence type="ECO:0000256" key="2">
    <source>
        <dbReference type="ARBA" id="ARBA00022475"/>
    </source>
</evidence>
<dbReference type="GO" id="GO:0043190">
    <property type="term" value="C:ATP-binding cassette (ABC) transporter complex"/>
    <property type="evidence" value="ECO:0007669"/>
    <property type="project" value="InterPro"/>
</dbReference>
<comment type="caution">
    <text evidence="7">The sequence shown here is derived from an EMBL/GenBank/DDBJ whole genome shotgun (WGS) entry which is preliminary data.</text>
</comment>
<keyword evidence="2" id="KW-1003">Cell membrane</keyword>
<reference evidence="7 8" key="1">
    <citation type="submission" date="2020-08" db="EMBL/GenBank/DDBJ databases">
        <title>Bridging the membrane lipid divide: bacteria of the FCB group superphylum have the potential to synthesize archaeal ether lipids.</title>
        <authorList>
            <person name="Villanueva L."/>
            <person name="Von Meijenfeldt F.A.B."/>
            <person name="Westbye A.B."/>
            <person name="Yadav S."/>
            <person name="Hopmans E.C."/>
            <person name="Dutilh B.E."/>
            <person name="Sinninghe Damste J.S."/>
        </authorList>
    </citation>
    <scope>NUCLEOTIDE SEQUENCE [LARGE SCALE GENOMIC DNA]</scope>
    <source>
        <strain evidence="7">NIOZ-UU30</strain>
    </source>
</reference>
<evidence type="ECO:0000256" key="4">
    <source>
        <dbReference type="ARBA" id="ARBA00022989"/>
    </source>
</evidence>
<sequence length="397" mass="44837">MKINTIINRYVFTEMMPPFILNIVFFTFVFLMAKILDITKMIVNYRISISSVFLMLLYSIPYFLEFVIPMSIMMSILLTFLRLSADNEIVALKAGGQSIYGMLPPVILFCLLGCLLTGFMSIYGLPWGRLSFAELTVKVASSHANVGLKERTFNDGFKDVMLYINKIDLKSKDLVNVFIEDKRNKDVISTVVAPRGDLFSEADRPALHLLLYDGIINQVDLKNRATHSIKFDTYDVNLDLKKATTTANRWSKDEKEMSLTELRRFIRTYPKKDAQYYAALIEFHKKFSIAFACFALGLLAVPLGVQSRTAKRSFGLGLGLFFFLLYYLMLSAGWVFGEAGIYPPAVGMWLPNIVMGGLGLFLLVRTANERPLYIGYVPALIKRVLFSKPAAPPSTSD</sequence>
<comment type="subcellular location">
    <subcellularLocation>
        <location evidence="1">Cell membrane</location>
        <topology evidence="1">Multi-pass membrane protein</topology>
    </subcellularLocation>
</comment>
<evidence type="ECO:0000256" key="6">
    <source>
        <dbReference type="SAM" id="Phobius"/>
    </source>
</evidence>
<feature type="transmembrane region" description="Helical" evidence="6">
    <location>
        <begin position="66"/>
        <end position="85"/>
    </location>
</feature>
<dbReference type="InterPro" id="IPR030922">
    <property type="entry name" value="LptF"/>
</dbReference>
<feature type="transmembrane region" description="Helical" evidence="6">
    <location>
        <begin position="287"/>
        <end position="305"/>
    </location>
</feature>